<dbReference type="EMBL" id="PDEQ01000008">
    <property type="protein sequence ID" value="PEN12350.1"/>
    <property type="molecule type" value="Genomic_DNA"/>
</dbReference>
<evidence type="ECO:0008006" key="3">
    <source>
        <dbReference type="Google" id="ProtNLM"/>
    </source>
</evidence>
<dbReference type="AlphaFoldDB" id="A0A2A8CV62"/>
<gene>
    <name evidence="1" type="ORF">CRI94_14630</name>
</gene>
<dbReference type="GO" id="GO:0019867">
    <property type="term" value="C:outer membrane"/>
    <property type="evidence" value="ECO:0007669"/>
    <property type="project" value="InterPro"/>
</dbReference>
<accession>A0A2A8CV62</accession>
<protein>
    <recommendedName>
        <fullName evidence="3">Lipopolysaccharide-assembly</fullName>
    </recommendedName>
</protein>
<dbReference type="OrthoDB" id="9790776at2"/>
<sequence>MSGCSFYGFQAGSIPSNLNTIAVPLVQDNSISPVTTLDRELTRFFTDRFVNRTRLRLTNNEADADALLSATITGYSSEPTTVGDDDRANANQVRIRVSVQYMDQTKQPPEAMIEREFSASSNYDPVTQGVDGEEAAARDALEQIADDVFSAATSNW</sequence>
<dbReference type="GO" id="GO:0043165">
    <property type="term" value="P:Gram-negative-bacterium-type cell outer membrane assembly"/>
    <property type="evidence" value="ECO:0007669"/>
    <property type="project" value="InterPro"/>
</dbReference>
<keyword evidence="2" id="KW-1185">Reference proteome</keyword>
<evidence type="ECO:0000313" key="1">
    <source>
        <dbReference type="EMBL" id="PEN12350.1"/>
    </source>
</evidence>
<dbReference type="InterPro" id="IPR007485">
    <property type="entry name" value="LPS_assembly_LptE"/>
</dbReference>
<dbReference type="RefSeq" id="WP_098077438.1">
    <property type="nucleotide sequence ID" value="NZ_PDEQ01000008.1"/>
</dbReference>
<proteinExistence type="predicted"/>
<evidence type="ECO:0000313" key="2">
    <source>
        <dbReference type="Proteomes" id="UP000220102"/>
    </source>
</evidence>
<dbReference type="Gene3D" id="3.30.160.150">
    <property type="entry name" value="Lipoprotein like domain"/>
    <property type="match status" value="1"/>
</dbReference>
<dbReference type="Proteomes" id="UP000220102">
    <property type="component" value="Unassembled WGS sequence"/>
</dbReference>
<comment type="caution">
    <text evidence="1">The sequence shown here is derived from an EMBL/GenBank/DDBJ whole genome shotgun (WGS) entry which is preliminary data.</text>
</comment>
<reference evidence="1 2" key="1">
    <citation type="submission" date="2017-10" db="EMBL/GenBank/DDBJ databases">
        <title>Draft genome of Longibacter Salinarum.</title>
        <authorList>
            <person name="Goh K.M."/>
            <person name="Shamsir M.S."/>
            <person name="Lim S.W."/>
        </authorList>
    </citation>
    <scope>NUCLEOTIDE SEQUENCE [LARGE SCALE GENOMIC DNA]</scope>
    <source>
        <strain evidence="1 2">KCTC 52045</strain>
    </source>
</reference>
<name>A0A2A8CV62_9BACT</name>
<organism evidence="1 2">
    <name type="scientific">Longibacter salinarum</name>
    <dbReference type="NCBI Taxonomy" id="1850348"/>
    <lineage>
        <taxon>Bacteria</taxon>
        <taxon>Pseudomonadati</taxon>
        <taxon>Rhodothermota</taxon>
        <taxon>Rhodothermia</taxon>
        <taxon>Rhodothermales</taxon>
        <taxon>Salisaetaceae</taxon>
        <taxon>Longibacter</taxon>
    </lineage>
</organism>
<dbReference type="Pfam" id="PF04390">
    <property type="entry name" value="LptE"/>
    <property type="match status" value="1"/>
</dbReference>